<dbReference type="Proteomes" id="UP000218334">
    <property type="component" value="Unassembled WGS sequence"/>
</dbReference>
<protein>
    <submittedName>
        <fullName evidence="1">Uncharacterized protein</fullName>
    </submittedName>
</protein>
<dbReference type="InterPro" id="IPR041078">
    <property type="entry name" value="Plavaka"/>
</dbReference>
<dbReference type="Pfam" id="PF18759">
    <property type="entry name" value="Plavaka"/>
    <property type="match status" value="1"/>
</dbReference>
<name>A0A2H3AGY1_9AGAR</name>
<accession>A0A2H3AGY1</accession>
<evidence type="ECO:0000313" key="1">
    <source>
        <dbReference type="EMBL" id="PBK58171.1"/>
    </source>
</evidence>
<gene>
    <name evidence="1" type="ORF">ARMSODRAFT_900781</name>
</gene>
<evidence type="ECO:0000313" key="2">
    <source>
        <dbReference type="Proteomes" id="UP000218334"/>
    </source>
</evidence>
<organism evidence="1 2">
    <name type="scientific">Armillaria solidipes</name>
    <dbReference type="NCBI Taxonomy" id="1076256"/>
    <lineage>
        <taxon>Eukaryota</taxon>
        <taxon>Fungi</taxon>
        <taxon>Dikarya</taxon>
        <taxon>Basidiomycota</taxon>
        <taxon>Agaricomycotina</taxon>
        <taxon>Agaricomycetes</taxon>
        <taxon>Agaricomycetidae</taxon>
        <taxon>Agaricales</taxon>
        <taxon>Marasmiineae</taxon>
        <taxon>Physalacriaceae</taxon>
        <taxon>Armillaria</taxon>
    </lineage>
</organism>
<keyword evidence="2" id="KW-1185">Reference proteome</keyword>
<dbReference type="STRING" id="1076256.A0A2H3AGY1"/>
<sequence length="136" mass="15840">SCMMTLTRGVRAHYPCPVCLVPLLNLSDLSTNYPLRTTESMKEIYERACLLSAEKAEDLLKLHGLRKVPNVFWEIERSDPYHAVSWDRLHAFLIGLFDHLLGRLIEHIDRLPGRQARQAKIIVDEVYVRNRCFDYS</sequence>
<reference evidence="2" key="1">
    <citation type="journal article" date="2017" name="Nat. Ecol. Evol.">
        <title>Genome expansion and lineage-specific genetic innovations in the forest pathogenic fungi Armillaria.</title>
        <authorList>
            <person name="Sipos G."/>
            <person name="Prasanna A.N."/>
            <person name="Walter M.C."/>
            <person name="O'Connor E."/>
            <person name="Balint B."/>
            <person name="Krizsan K."/>
            <person name="Kiss B."/>
            <person name="Hess J."/>
            <person name="Varga T."/>
            <person name="Slot J."/>
            <person name="Riley R."/>
            <person name="Boka B."/>
            <person name="Rigling D."/>
            <person name="Barry K."/>
            <person name="Lee J."/>
            <person name="Mihaltcheva S."/>
            <person name="LaButti K."/>
            <person name="Lipzen A."/>
            <person name="Waldron R."/>
            <person name="Moloney N.M."/>
            <person name="Sperisen C."/>
            <person name="Kredics L."/>
            <person name="Vagvoelgyi C."/>
            <person name="Patrignani A."/>
            <person name="Fitzpatrick D."/>
            <person name="Nagy I."/>
            <person name="Doyle S."/>
            <person name="Anderson J.B."/>
            <person name="Grigoriev I.V."/>
            <person name="Gueldener U."/>
            <person name="Muensterkoetter M."/>
            <person name="Nagy L.G."/>
        </authorList>
    </citation>
    <scope>NUCLEOTIDE SEQUENCE [LARGE SCALE GENOMIC DNA]</scope>
    <source>
        <strain evidence="2">28-4</strain>
    </source>
</reference>
<dbReference type="AlphaFoldDB" id="A0A2H3AGY1"/>
<feature type="non-terminal residue" evidence="1">
    <location>
        <position position="1"/>
    </location>
</feature>
<proteinExistence type="predicted"/>
<dbReference type="EMBL" id="KZ293600">
    <property type="protein sequence ID" value="PBK58171.1"/>
    <property type="molecule type" value="Genomic_DNA"/>
</dbReference>